<dbReference type="NCBIfam" id="NF004846">
    <property type="entry name" value="PRK06197.1"/>
    <property type="match status" value="1"/>
</dbReference>
<dbReference type="InterPro" id="IPR002347">
    <property type="entry name" value="SDR_fam"/>
</dbReference>
<keyword evidence="3" id="KW-1185">Reference proteome</keyword>
<dbReference type="AlphaFoldDB" id="A0ABD5YRA6"/>
<evidence type="ECO:0000313" key="3">
    <source>
        <dbReference type="Proteomes" id="UP001596417"/>
    </source>
</evidence>
<dbReference type="PRINTS" id="PR00081">
    <property type="entry name" value="GDHRDH"/>
</dbReference>
<dbReference type="PANTHER" id="PTHR43157:SF31">
    <property type="entry name" value="PHOSPHATIDYLINOSITOL-GLYCAN BIOSYNTHESIS CLASS F PROTEIN"/>
    <property type="match status" value="1"/>
</dbReference>
<gene>
    <name evidence="2" type="ORF">ACFQL7_10150</name>
</gene>
<dbReference type="InterPro" id="IPR036291">
    <property type="entry name" value="NAD(P)-bd_dom_sf"/>
</dbReference>
<dbReference type="GO" id="GO:0016491">
    <property type="term" value="F:oxidoreductase activity"/>
    <property type="evidence" value="ECO:0007669"/>
    <property type="project" value="UniProtKB-KW"/>
</dbReference>
<evidence type="ECO:0000256" key="1">
    <source>
        <dbReference type="ARBA" id="ARBA00023002"/>
    </source>
</evidence>
<comment type="caution">
    <text evidence="2">The sequence shown here is derived from an EMBL/GenBank/DDBJ whole genome shotgun (WGS) entry which is preliminary data.</text>
</comment>
<name>A0ABD5YRA6_9EURY</name>
<dbReference type="EMBL" id="JBHTAX010000001">
    <property type="protein sequence ID" value="MFC7190178.1"/>
    <property type="molecule type" value="Genomic_DNA"/>
</dbReference>
<dbReference type="PANTHER" id="PTHR43157">
    <property type="entry name" value="PHOSPHATIDYLINOSITOL-GLYCAN BIOSYNTHESIS CLASS F PROTEIN-RELATED"/>
    <property type="match status" value="1"/>
</dbReference>
<accession>A0ABD5YRA6</accession>
<dbReference type="Gene3D" id="3.40.50.720">
    <property type="entry name" value="NAD(P)-binding Rossmann-like Domain"/>
    <property type="match status" value="1"/>
</dbReference>
<sequence length="324" mass="34890">MPSASSNGWTADDMPNQTGNVVVVTGANSGIGYDTTKAFAQKGAHVAVACRSPERANRARQKIESAVSDASLSVHELDLRNQVAVRQFASEFKSEFDRLDVLVNNAGVMVPPYSTTDDGFELQFGVNHLGHFALTGLLLEELIETDGETRIVTQSSVAHDYGDIDFDDLHREQSYNRTEAYGQSKLANLLFTYELDRRLRAVGSNTIAVASHPGWSATGLQDGDTELGVSSVRRTVARIANTVFAQSPADGALPTLYASTATDVDGGHYFGPSGIMEIRGSPTRVVSNETSYDHKTAQQLWEISGKLTGITFEIGEATATQSLP</sequence>
<dbReference type="SUPFAM" id="SSF51735">
    <property type="entry name" value="NAD(P)-binding Rossmann-fold domains"/>
    <property type="match status" value="1"/>
</dbReference>
<evidence type="ECO:0000313" key="2">
    <source>
        <dbReference type="EMBL" id="MFC7190178.1"/>
    </source>
</evidence>
<proteinExistence type="predicted"/>
<organism evidence="2 3">
    <name type="scientific">Halocatena marina</name>
    <dbReference type="NCBI Taxonomy" id="2934937"/>
    <lineage>
        <taxon>Archaea</taxon>
        <taxon>Methanobacteriati</taxon>
        <taxon>Methanobacteriota</taxon>
        <taxon>Stenosarchaea group</taxon>
        <taxon>Halobacteria</taxon>
        <taxon>Halobacteriales</taxon>
        <taxon>Natronomonadaceae</taxon>
        <taxon>Halocatena</taxon>
    </lineage>
</organism>
<dbReference type="CDD" id="cd05327">
    <property type="entry name" value="retinol-DH_like_SDR_c_like"/>
    <property type="match status" value="1"/>
</dbReference>
<dbReference type="GeneID" id="76199762"/>
<dbReference type="Pfam" id="PF00106">
    <property type="entry name" value="adh_short"/>
    <property type="match status" value="1"/>
</dbReference>
<keyword evidence="1" id="KW-0560">Oxidoreductase</keyword>
<protein>
    <submittedName>
        <fullName evidence="2">Oxidoreductase</fullName>
    </submittedName>
</protein>
<dbReference type="RefSeq" id="WP_264822270.1">
    <property type="nucleotide sequence ID" value="NZ_CP110249.1"/>
</dbReference>
<dbReference type="Proteomes" id="UP001596417">
    <property type="component" value="Unassembled WGS sequence"/>
</dbReference>
<reference evidence="2 3" key="1">
    <citation type="journal article" date="2019" name="Int. J. Syst. Evol. Microbiol.">
        <title>The Global Catalogue of Microorganisms (GCM) 10K type strain sequencing project: providing services to taxonomists for standard genome sequencing and annotation.</title>
        <authorList>
            <consortium name="The Broad Institute Genomics Platform"/>
            <consortium name="The Broad Institute Genome Sequencing Center for Infectious Disease"/>
            <person name="Wu L."/>
            <person name="Ma J."/>
        </authorList>
    </citation>
    <scope>NUCLEOTIDE SEQUENCE [LARGE SCALE GENOMIC DNA]</scope>
    <source>
        <strain evidence="2 3">RDMS1</strain>
    </source>
</reference>